<keyword evidence="1" id="KW-0472">Membrane</keyword>
<sequence length="216" mass="23997">MPVPMMYDYTEETPLLIAGDATTPRNPKDIHLQFCALAGVPPSNIPKPTSTSPAARRSLYGRAVHKRNVQNRTYMFTAALTNTLLLSQVVLGAALTGLGASASSHILITVFGALNTIIAGLVAYLKSRGQPMRARMFRDDLERVVDEMENSEVMWLGIQAGAHGYDEIAIDGEVSVRSEVARLTRLYDKVVRNNTMNDREFPSLFFLCFVHRLWLL</sequence>
<keyword evidence="4" id="KW-1185">Reference proteome</keyword>
<name>A0A177CIX2_9PLEO</name>
<reference evidence="3 4" key="1">
    <citation type="submission" date="2016-05" db="EMBL/GenBank/DDBJ databases">
        <title>Comparative analysis of secretome profiles of manganese(II)-oxidizing ascomycete fungi.</title>
        <authorList>
            <consortium name="DOE Joint Genome Institute"/>
            <person name="Zeiner C.A."/>
            <person name="Purvine S.O."/>
            <person name="Zink E.M."/>
            <person name="Wu S."/>
            <person name="Pasa-Tolic L."/>
            <person name="Chaput D.L."/>
            <person name="Haridas S."/>
            <person name="Grigoriev I.V."/>
            <person name="Santelli C.M."/>
            <person name="Hansel C.M."/>
        </authorList>
    </citation>
    <scope>NUCLEOTIDE SEQUENCE [LARGE SCALE GENOMIC DNA]</scope>
    <source>
        <strain evidence="3 4">AP3s5-JAC2a</strain>
    </source>
</reference>
<feature type="transmembrane region" description="Helical" evidence="1">
    <location>
        <begin position="106"/>
        <end position="125"/>
    </location>
</feature>
<proteinExistence type="predicted"/>
<evidence type="ECO:0000259" key="2">
    <source>
        <dbReference type="Pfam" id="PF18142"/>
    </source>
</evidence>
<dbReference type="InterPro" id="IPR041622">
    <property type="entry name" value="SLATT_fungi"/>
</dbReference>
<accession>A0A177CIX2</accession>
<feature type="transmembrane region" description="Helical" evidence="1">
    <location>
        <begin position="74"/>
        <end position="100"/>
    </location>
</feature>
<protein>
    <recommendedName>
        <fullName evidence="2">SMODS and SLOG-associating 2TM effector domain-containing protein</fullName>
    </recommendedName>
</protein>
<evidence type="ECO:0000313" key="3">
    <source>
        <dbReference type="EMBL" id="OAG07465.1"/>
    </source>
</evidence>
<organism evidence="3 4">
    <name type="scientific">Paraphaeosphaeria sporulosa</name>
    <dbReference type="NCBI Taxonomy" id="1460663"/>
    <lineage>
        <taxon>Eukaryota</taxon>
        <taxon>Fungi</taxon>
        <taxon>Dikarya</taxon>
        <taxon>Ascomycota</taxon>
        <taxon>Pezizomycotina</taxon>
        <taxon>Dothideomycetes</taxon>
        <taxon>Pleosporomycetidae</taxon>
        <taxon>Pleosporales</taxon>
        <taxon>Massarineae</taxon>
        <taxon>Didymosphaeriaceae</taxon>
        <taxon>Paraphaeosphaeria</taxon>
    </lineage>
</organism>
<feature type="domain" description="SMODS and SLOG-associating 2TM effector" evidence="2">
    <location>
        <begin position="62"/>
        <end position="193"/>
    </location>
</feature>
<dbReference type="PANTHER" id="PTHR38793">
    <property type="entry name" value="SLATT_FUNGAL DOMAIN-CONTAINING PROTEIN-RELATED"/>
    <property type="match status" value="1"/>
</dbReference>
<gene>
    <name evidence="3" type="ORF">CC84DRAFT_1163616</name>
</gene>
<dbReference type="PANTHER" id="PTHR38793:SF3">
    <property type="entry name" value="SMODS AND SLOG-ASSOCIATING 2TM EFFECTOR DOMAIN-CONTAINING PROTEIN"/>
    <property type="match status" value="1"/>
</dbReference>
<keyword evidence="1" id="KW-0812">Transmembrane</keyword>
<dbReference type="GeneID" id="28761792"/>
<evidence type="ECO:0000256" key="1">
    <source>
        <dbReference type="SAM" id="Phobius"/>
    </source>
</evidence>
<dbReference type="Pfam" id="PF18142">
    <property type="entry name" value="SLATT_fungal"/>
    <property type="match status" value="1"/>
</dbReference>
<keyword evidence="1" id="KW-1133">Transmembrane helix</keyword>
<dbReference type="Proteomes" id="UP000077069">
    <property type="component" value="Unassembled WGS sequence"/>
</dbReference>
<dbReference type="InParanoid" id="A0A177CIX2"/>
<dbReference type="RefSeq" id="XP_018037830.1">
    <property type="nucleotide sequence ID" value="XM_018178306.1"/>
</dbReference>
<dbReference type="AlphaFoldDB" id="A0A177CIX2"/>
<evidence type="ECO:0000313" key="4">
    <source>
        <dbReference type="Proteomes" id="UP000077069"/>
    </source>
</evidence>
<dbReference type="EMBL" id="KV441551">
    <property type="protein sequence ID" value="OAG07465.1"/>
    <property type="molecule type" value="Genomic_DNA"/>
</dbReference>
<dbReference type="NCBIfam" id="NF033635">
    <property type="entry name" value="SLATT_fungal"/>
    <property type="match status" value="1"/>
</dbReference>
<dbReference type="OrthoDB" id="4472872at2759"/>